<reference evidence="1" key="1">
    <citation type="submission" date="2021-06" db="EMBL/GenBank/DDBJ databases">
        <authorList>
            <person name="Kallberg Y."/>
            <person name="Tangrot J."/>
            <person name="Rosling A."/>
        </authorList>
    </citation>
    <scope>NUCLEOTIDE SEQUENCE</scope>
    <source>
        <strain evidence="1">MA453B</strain>
    </source>
</reference>
<dbReference type="AlphaFoldDB" id="A0A9N9P792"/>
<name>A0A9N9P792_9GLOM</name>
<accession>A0A9N9P792</accession>
<dbReference type="EMBL" id="CAJVPY010028869">
    <property type="protein sequence ID" value="CAG8793368.1"/>
    <property type="molecule type" value="Genomic_DNA"/>
</dbReference>
<proteinExistence type="predicted"/>
<dbReference type="Proteomes" id="UP000789405">
    <property type="component" value="Unassembled WGS sequence"/>
</dbReference>
<protein>
    <submittedName>
        <fullName evidence="1">11877_t:CDS:1</fullName>
    </submittedName>
</protein>
<sequence length="135" mass="15792">MADSLKICKMLKDMLNQLAIECDMREDLARKLQIVGCFMEQIEFRKVREVAGRLTKSKPLALVLKEILYVKSIIIQPLDVINEKNDVDIENFLYDSDEQDKYYMPPTINISKTIVTPRWYKLYSFNETVDSVSAY</sequence>
<keyword evidence="2" id="KW-1185">Reference proteome</keyword>
<organism evidence="1 2">
    <name type="scientific">Dentiscutata erythropus</name>
    <dbReference type="NCBI Taxonomy" id="1348616"/>
    <lineage>
        <taxon>Eukaryota</taxon>
        <taxon>Fungi</taxon>
        <taxon>Fungi incertae sedis</taxon>
        <taxon>Mucoromycota</taxon>
        <taxon>Glomeromycotina</taxon>
        <taxon>Glomeromycetes</taxon>
        <taxon>Diversisporales</taxon>
        <taxon>Gigasporaceae</taxon>
        <taxon>Dentiscutata</taxon>
    </lineage>
</organism>
<evidence type="ECO:0000313" key="1">
    <source>
        <dbReference type="EMBL" id="CAG8793368.1"/>
    </source>
</evidence>
<evidence type="ECO:0000313" key="2">
    <source>
        <dbReference type="Proteomes" id="UP000789405"/>
    </source>
</evidence>
<gene>
    <name evidence="1" type="ORF">DERYTH_LOCUS21871</name>
</gene>
<comment type="caution">
    <text evidence="1">The sequence shown here is derived from an EMBL/GenBank/DDBJ whole genome shotgun (WGS) entry which is preliminary data.</text>
</comment>
<dbReference type="OrthoDB" id="2443818at2759"/>